<dbReference type="PANTHER" id="PTHR23001:SF3">
    <property type="entry name" value="EUKARYOTIC TRANSLATION INITIATION FACTOR 2 SUBUNIT 2"/>
    <property type="match status" value="1"/>
</dbReference>
<proteinExistence type="inferred from homology"/>
<dbReference type="GO" id="GO:0005850">
    <property type="term" value="C:eukaryotic translation initiation factor 2 complex"/>
    <property type="evidence" value="ECO:0007669"/>
    <property type="project" value="TreeGrafter"/>
</dbReference>
<dbReference type="InterPro" id="IPR045196">
    <property type="entry name" value="IF2/IF5"/>
</dbReference>
<feature type="region of interest" description="Disordered" evidence="4">
    <location>
        <begin position="223"/>
        <end position="250"/>
    </location>
</feature>
<dbReference type="AlphaFoldDB" id="A0A640K914"/>
<accession>A0A640K914</accession>
<feature type="domain" description="Translation initiation factor IF2/IF5" evidence="5">
    <location>
        <begin position="358"/>
        <end position="468"/>
    </location>
</feature>
<dbReference type="InterPro" id="IPR016189">
    <property type="entry name" value="Transl_init_fac_IF2/IF5_N"/>
</dbReference>
<dbReference type="GO" id="GO:0003743">
    <property type="term" value="F:translation initiation factor activity"/>
    <property type="evidence" value="ECO:0007669"/>
    <property type="project" value="UniProtKB-KW"/>
</dbReference>
<evidence type="ECO:0000259" key="5">
    <source>
        <dbReference type="SMART" id="SM00653"/>
    </source>
</evidence>
<dbReference type="VEuPathDB" id="TriTrypDB:LtaPh_0805400"/>
<comment type="caution">
    <text evidence="6">The sequence shown here is derived from an EMBL/GenBank/DDBJ whole genome shotgun (WGS) entry which is preliminary data.</text>
</comment>
<sequence>MMLGDRGGVAQGLHRSTKFKRQASLPRGVNRWQWPLRCIRKSLCGMSWHRVGSKAPACVPQSPALASPSLTTTTTITTTTTPFFFISVPFLSPPPSTFDHPCVGCHPHALHKERAIHNAPSFSSAVSLPSLPLPTFSSKRASAQGKRKMCEAAGRQRHRNANIDESGSDDEPPQQQTVTTVQDTTAAAPPARVRAKAPAAAVVSAPSLPLHVDPTATQVTAPAAVSPEAADSEGRSNEDAPFSAAAAVPSNELSEEMNAIDYDTLTYAALLDLMKRASRSVIEEMMAQREQHIESSVEQQQNQRVERFLDVATTSSATAAEANGSNVEDEAAEGYRYNTMLTRLFEALNRNNEGSAMTERNQLPVPILERIGKKKTVITNFGRICDAFHRPMEDVKDFIEKELSIRGNLDSNNALILKLEIRKQTDFDRMLIKYLDEYVKCNSCHRIDTTLTKDGRRLELRCNVCTATRTVTAAGTATFSAQIEKRSRQRAAMTL</sequence>
<dbReference type="GO" id="GO:0003729">
    <property type="term" value="F:mRNA binding"/>
    <property type="evidence" value="ECO:0007669"/>
    <property type="project" value="TreeGrafter"/>
</dbReference>
<comment type="similarity">
    <text evidence="1">Belongs to the eIF-2-beta/eIF-5 family.</text>
</comment>
<dbReference type="Gene3D" id="3.30.30.170">
    <property type="match status" value="1"/>
</dbReference>
<dbReference type="OrthoDB" id="10255414at2759"/>
<dbReference type="FunFam" id="3.30.30.170:FF:000001">
    <property type="entry name" value="Eukaryotic translation initiation factor 2 subunit"/>
    <property type="match status" value="1"/>
</dbReference>
<feature type="region of interest" description="Disordered" evidence="4">
    <location>
        <begin position="136"/>
        <end position="193"/>
    </location>
</feature>
<evidence type="ECO:0000313" key="7">
    <source>
        <dbReference type="Proteomes" id="UP000419144"/>
    </source>
</evidence>
<dbReference type="PANTHER" id="PTHR23001">
    <property type="entry name" value="EUKARYOTIC TRANSLATION INITIATION FACTOR"/>
    <property type="match status" value="1"/>
</dbReference>
<keyword evidence="7" id="KW-1185">Reference proteome</keyword>
<keyword evidence="3" id="KW-0648">Protein biosynthesis</keyword>
<dbReference type="InterPro" id="IPR016190">
    <property type="entry name" value="Transl_init_fac_IF2/IF5_Zn-bd"/>
</dbReference>
<keyword evidence="2" id="KW-0396">Initiation factor</keyword>
<dbReference type="SMART" id="SM00653">
    <property type="entry name" value="eIF2B_5"/>
    <property type="match status" value="1"/>
</dbReference>
<dbReference type="SUPFAM" id="SSF100966">
    <property type="entry name" value="Translation initiation factor 2 beta, aIF2beta, N-terminal domain"/>
    <property type="match status" value="1"/>
</dbReference>
<dbReference type="Pfam" id="PF01873">
    <property type="entry name" value="eIF-5_eIF-2B"/>
    <property type="match status" value="1"/>
</dbReference>
<evidence type="ECO:0000256" key="1">
    <source>
        <dbReference type="ARBA" id="ARBA00010397"/>
    </source>
</evidence>
<dbReference type="EMBL" id="BLBS01000009">
    <property type="protein sequence ID" value="GET86186.1"/>
    <property type="molecule type" value="Genomic_DNA"/>
</dbReference>
<evidence type="ECO:0000256" key="3">
    <source>
        <dbReference type="ARBA" id="ARBA00022917"/>
    </source>
</evidence>
<organism evidence="6 7">
    <name type="scientific">Leishmania tarentolae</name>
    <name type="common">Sauroleishmania tarentolae</name>
    <dbReference type="NCBI Taxonomy" id="5689"/>
    <lineage>
        <taxon>Eukaryota</taxon>
        <taxon>Discoba</taxon>
        <taxon>Euglenozoa</taxon>
        <taxon>Kinetoplastea</taxon>
        <taxon>Metakinetoplastina</taxon>
        <taxon>Trypanosomatida</taxon>
        <taxon>Trypanosomatidae</taxon>
        <taxon>Leishmaniinae</taxon>
        <taxon>Leishmania</taxon>
        <taxon>lizard Leishmania</taxon>
    </lineage>
</organism>
<dbReference type="InterPro" id="IPR002735">
    <property type="entry name" value="Transl_init_fac_IF2/IF5_dom"/>
</dbReference>
<name>A0A640K914_LEITA</name>
<reference evidence="6" key="1">
    <citation type="submission" date="2019-11" db="EMBL/GenBank/DDBJ databases">
        <title>Leishmania tarentolae CDS.</title>
        <authorList>
            <person name="Goto Y."/>
            <person name="Yamagishi J."/>
        </authorList>
    </citation>
    <scope>NUCLEOTIDE SEQUENCE [LARGE SCALE GENOMIC DNA]</scope>
    <source>
        <strain evidence="6">Parrot Tar II</strain>
    </source>
</reference>
<gene>
    <name evidence="6" type="ORF">LtaPh_0805400</name>
</gene>
<dbReference type="SUPFAM" id="SSF75689">
    <property type="entry name" value="Zinc-binding domain of translation initiation factor 2 beta"/>
    <property type="match status" value="1"/>
</dbReference>
<feature type="compositionally biased region" description="Low complexity" evidence="4">
    <location>
        <begin position="173"/>
        <end position="193"/>
    </location>
</feature>
<protein>
    <submittedName>
        <fullName evidence="6">Translation initiation factor-like protein</fullName>
    </submittedName>
</protein>
<evidence type="ECO:0000256" key="2">
    <source>
        <dbReference type="ARBA" id="ARBA00022540"/>
    </source>
</evidence>
<dbReference type="GO" id="GO:0001731">
    <property type="term" value="P:formation of translation preinitiation complex"/>
    <property type="evidence" value="ECO:0007669"/>
    <property type="project" value="TreeGrafter"/>
</dbReference>
<dbReference type="Proteomes" id="UP000419144">
    <property type="component" value="Unassembled WGS sequence"/>
</dbReference>
<evidence type="ECO:0000256" key="4">
    <source>
        <dbReference type="SAM" id="MobiDB-lite"/>
    </source>
</evidence>
<evidence type="ECO:0000313" key="6">
    <source>
        <dbReference type="EMBL" id="GET86186.1"/>
    </source>
</evidence>
<dbReference type="GO" id="GO:0031369">
    <property type="term" value="F:translation initiation factor binding"/>
    <property type="evidence" value="ECO:0007669"/>
    <property type="project" value="TreeGrafter"/>
</dbReference>